<evidence type="ECO:0000256" key="3">
    <source>
        <dbReference type="ARBA" id="ARBA00022553"/>
    </source>
</evidence>
<dbReference type="CDD" id="cd00082">
    <property type="entry name" value="HisKA"/>
    <property type="match status" value="1"/>
</dbReference>
<dbReference type="InterPro" id="IPR004358">
    <property type="entry name" value="Sig_transdc_His_kin-like_C"/>
</dbReference>
<keyword evidence="5" id="KW-0418">Kinase</keyword>
<evidence type="ECO:0000256" key="4">
    <source>
        <dbReference type="ARBA" id="ARBA00022679"/>
    </source>
</evidence>
<evidence type="ECO:0000256" key="2">
    <source>
        <dbReference type="ARBA" id="ARBA00012438"/>
    </source>
</evidence>
<dbReference type="SMART" id="SM00388">
    <property type="entry name" value="HisKA"/>
    <property type="match status" value="1"/>
</dbReference>
<evidence type="ECO:0000256" key="1">
    <source>
        <dbReference type="ARBA" id="ARBA00000085"/>
    </source>
</evidence>
<keyword evidence="7" id="KW-1133">Transmembrane helix</keyword>
<evidence type="ECO:0000259" key="8">
    <source>
        <dbReference type="PROSITE" id="PS50109"/>
    </source>
</evidence>
<evidence type="ECO:0000256" key="6">
    <source>
        <dbReference type="ARBA" id="ARBA00023012"/>
    </source>
</evidence>
<dbReference type="InterPro" id="IPR036890">
    <property type="entry name" value="HATPase_C_sf"/>
</dbReference>
<sequence length="604" mass="68205">MKNKEHVRQYSVLNDFIKMSFLVVLLTIAGLVIAVIQKHRLFNQRVQRYLHKESIKMVGTIRQSISHIEYIMSYIVNRIQDNNGNIEYVDNLINSFHKYDSLVVWDSINWLDNNGVVKAGDVVGKIGTIHPTISGLNADNLNIKSNMVVMAYHSETGLSLEQNICSLLVFAHNDNGDYLGTLAVDIKIDDMLLFIKSVAKLSKVHFAVDSGHNNNALDYLPISQHIFLSKLKPEDFVVQNVVNYPLKILAVYDPFIRKRELYRHLFQTIFIFTAVCSTMVIFLYIIHIRNIKPIVTLARVVDLISMGKHDINIPNYKVAEISILAQQLRSINCYISELELVRNELSRKKIEAEIANKAKSEFMARISHELKTPLNVIIAFSEIMKNQLMGQLNDKYTEYSNDIYESGRKLLSTIDDILHISTTEVGVMHNKGELVNVVDIIQKVINDFRKDIKRKSLQISIAQDAKVAESYVNSMLTERVIWHIISNSIKFSHNNGCIDITILTGVSRERLIIIIKDEGIGIANDKLNIAYSAFDQLDGGLKRRFEGIGLGLSLAKKILNLQNGSLDIISKPNEGTMVSIKIPATATVSTDLKHTVSSKSSSVL</sequence>
<dbReference type="PROSITE" id="PS50109">
    <property type="entry name" value="HIS_KIN"/>
    <property type="match status" value="1"/>
</dbReference>
<dbReference type="InterPro" id="IPR050736">
    <property type="entry name" value="Sensor_HK_Regulatory"/>
</dbReference>
<keyword evidence="6" id="KW-0902">Two-component regulatory system</keyword>
<dbReference type="Pfam" id="PF02518">
    <property type="entry name" value="HATPase_c"/>
    <property type="match status" value="1"/>
</dbReference>
<dbReference type="Proteomes" id="UP001314181">
    <property type="component" value="Unassembled WGS sequence"/>
</dbReference>
<feature type="transmembrane region" description="Helical" evidence="7">
    <location>
        <begin position="16"/>
        <end position="36"/>
    </location>
</feature>
<dbReference type="PANTHER" id="PTHR43711">
    <property type="entry name" value="TWO-COMPONENT HISTIDINE KINASE"/>
    <property type="match status" value="1"/>
</dbReference>
<dbReference type="PANTHER" id="PTHR43711:SF1">
    <property type="entry name" value="HISTIDINE KINASE 1"/>
    <property type="match status" value="1"/>
</dbReference>
<dbReference type="PRINTS" id="PR00344">
    <property type="entry name" value="BCTRLSENSOR"/>
</dbReference>
<dbReference type="InterPro" id="IPR003661">
    <property type="entry name" value="HisK_dim/P_dom"/>
</dbReference>
<evidence type="ECO:0000256" key="7">
    <source>
        <dbReference type="SAM" id="Phobius"/>
    </source>
</evidence>
<name>A0ABP0EU71_9RICK</name>
<organism evidence="9 10">
    <name type="scientific">Candidatus Xenohaliotis californiensis</name>
    <dbReference type="NCBI Taxonomy" id="84677"/>
    <lineage>
        <taxon>Bacteria</taxon>
        <taxon>Pseudomonadati</taxon>
        <taxon>Pseudomonadota</taxon>
        <taxon>Alphaproteobacteria</taxon>
        <taxon>Rickettsiales</taxon>
        <taxon>Anaplasmataceae</taxon>
        <taxon>Candidatus Xenohaliotis</taxon>
    </lineage>
</organism>
<keyword evidence="4" id="KW-0808">Transferase</keyword>
<feature type="transmembrane region" description="Helical" evidence="7">
    <location>
        <begin position="265"/>
        <end position="286"/>
    </location>
</feature>
<dbReference type="InterPro" id="IPR036097">
    <property type="entry name" value="HisK_dim/P_sf"/>
</dbReference>
<dbReference type="RefSeq" id="WP_338364886.1">
    <property type="nucleotide sequence ID" value="NZ_CAWVOK010000034.1"/>
</dbReference>
<evidence type="ECO:0000313" key="9">
    <source>
        <dbReference type="EMBL" id="CAK8163558.1"/>
    </source>
</evidence>
<gene>
    <name evidence="9" type="ORF">CAXC1_80016</name>
</gene>
<comment type="catalytic activity">
    <reaction evidence="1">
        <text>ATP + protein L-histidine = ADP + protein N-phospho-L-histidine.</text>
        <dbReference type="EC" id="2.7.13.3"/>
    </reaction>
</comment>
<feature type="domain" description="Histidine kinase" evidence="8">
    <location>
        <begin position="365"/>
        <end position="586"/>
    </location>
</feature>
<evidence type="ECO:0000256" key="5">
    <source>
        <dbReference type="ARBA" id="ARBA00022777"/>
    </source>
</evidence>
<keyword evidence="7" id="KW-0812">Transmembrane</keyword>
<dbReference type="SMART" id="SM00387">
    <property type="entry name" value="HATPase_c"/>
    <property type="match status" value="1"/>
</dbReference>
<keyword evidence="10" id="KW-1185">Reference proteome</keyword>
<accession>A0ABP0EU71</accession>
<dbReference type="EC" id="2.7.13.3" evidence="2"/>
<dbReference type="InterPro" id="IPR005467">
    <property type="entry name" value="His_kinase_dom"/>
</dbReference>
<keyword evidence="3" id="KW-0597">Phosphoprotein</keyword>
<dbReference type="SUPFAM" id="SSF47384">
    <property type="entry name" value="Homodimeric domain of signal transducing histidine kinase"/>
    <property type="match status" value="1"/>
</dbReference>
<proteinExistence type="predicted"/>
<reference evidence="9 10" key="1">
    <citation type="submission" date="2024-01" db="EMBL/GenBank/DDBJ databases">
        <authorList>
            <person name="Kunselman E."/>
        </authorList>
    </citation>
    <scope>NUCLEOTIDE SEQUENCE [LARGE SCALE GENOMIC DNA]</scope>
    <source>
        <strain evidence="9">2 abalone samples</strain>
    </source>
</reference>
<dbReference type="Gene3D" id="3.30.565.10">
    <property type="entry name" value="Histidine kinase-like ATPase, C-terminal domain"/>
    <property type="match status" value="1"/>
</dbReference>
<dbReference type="SUPFAM" id="SSF55874">
    <property type="entry name" value="ATPase domain of HSP90 chaperone/DNA topoisomerase II/histidine kinase"/>
    <property type="match status" value="1"/>
</dbReference>
<keyword evidence="7" id="KW-0472">Membrane</keyword>
<evidence type="ECO:0000313" key="10">
    <source>
        <dbReference type="Proteomes" id="UP001314181"/>
    </source>
</evidence>
<dbReference type="Pfam" id="PF00512">
    <property type="entry name" value="HisKA"/>
    <property type="match status" value="1"/>
</dbReference>
<dbReference type="Gene3D" id="1.10.287.130">
    <property type="match status" value="1"/>
</dbReference>
<dbReference type="InterPro" id="IPR003594">
    <property type="entry name" value="HATPase_dom"/>
</dbReference>
<dbReference type="EMBL" id="CAWVOK010000034">
    <property type="protein sequence ID" value="CAK8163558.1"/>
    <property type="molecule type" value="Genomic_DNA"/>
</dbReference>
<protein>
    <recommendedName>
        <fullName evidence="2">histidine kinase</fullName>
        <ecNumber evidence="2">2.7.13.3</ecNumber>
    </recommendedName>
</protein>
<comment type="caution">
    <text evidence="9">The sequence shown here is derived from an EMBL/GenBank/DDBJ whole genome shotgun (WGS) entry which is preliminary data.</text>
</comment>